<sequence>MTDDRRYDVLSRIEEVQQSVEAVKRTTEGYGYKYATLNDIWQLVKNSMAEHGLGWTAVCASEIVGADSDMPTVYNTLTVAVYEARHKRENLMDMVQHGEAVSSSYTYPAAAAQQVGSFETYYRRYGLIHLLGLTTVIDDDGKTAVSLPRPSLTEEFN</sequence>
<dbReference type="EMBL" id="BK016104">
    <property type="protein sequence ID" value="DAF95142.1"/>
    <property type="molecule type" value="Genomic_DNA"/>
</dbReference>
<reference evidence="1" key="1">
    <citation type="journal article" date="2021" name="Proc. Natl. Acad. Sci. U.S.A.">
        <title>A Catalog of Tens of Thousands of Viruses from Human Metagenomes Reveals Hidden Associations with Chronic Diseases.</title>
        <authorList>
            <person name="Tisza M.J."/>
            <person name="Buck C.B."/>
        </authorList>
    </citation>
    <scope>NUCLEOTIDE SEQUENCE</scope>
    <source>
        <strain evidence="1">CtICF6</strain>
    </source>
</reference>
<dbReference type="InterPro" id="IPR007499">
    <property type="entry name" value="ERF_bacteria_virus"/>
</dbReference>
<proteinExistence type="predicted"/>
<accession>A0A8S5UL94</accession>
<name>A0A8S5UL94_9CAUD</name>
<evidence type="ECO:0000313" key="1">
    <source>
        <dbReference type="EMBL" id="DAF95142.1"/>
    </source>
</evidence>
<protein>
    <submittedName>
        <fullName evidence="1">ERF superfamily protein</fullName>
    </submittedName>
</protein>
<organism evidence="1">
    <name type="scientific">Siphoviridae sp. ctICF6</name>
    <dbReference type="NCBI Taxonomy" id="2825427"/>
    <lineage>
        <taxon>Viruses</taxon>
        <taxon>Duplodnaviria</taxon>
        <taxon>Heunggongvirae</taxon>
        <taxon>Uroviricota</taxon>
        <taxon>Caudoviricetes</taxon>
    </lineage>
</organism>
<dbReference type="Pfam" id="PF04404">
    <property type="entry name" value="ERF"/>
    <property type="match status" value="1"/>
</dbReference>